<gene>
    <name evidence="1" type="ORF">T02_7956</name>
</gene>
<comment type="caution">
    <text evidence="1">The sequence shown here is derived from an EMBL/GenBank/DDBJ whole genome shotgun (WGS) entry which is preliminary data.</text>
</comment>
<accession>A0A0V1KS49</accession>
<evidence type="ECO:0000313" key="2">
    <source>
        <dbReference type="Proteomes" id="UP000054721"/>
    </source>
</evidence>
<organism evidence="1 2">
    <name type="scientific">Trichinella nativa</name>
    <dbReference type="NCBI Taxonomy" id="6335"/>
    <lineage>
        <taxon>Eukaryota</taxon>
        <taxon>Metazoa</taxon>
        <taxon>Ecdysozoa</taxon>
        <taxon>Nematoda</taxon>
        <taxon>Enoplea</taxon>
        <taxon>Dorylaimia</taxon>
        <taxon>Trichinellida</taxon>
        <taxon>Trichinellidae</taxon>
        <taxon>Trichinella</taxon>
    </lineage>
</organism>
<keyword evidence="2" id="KW-1185">Reference proteome</keyword>
<dbReference type="AlphaFoldDB" id="A0A0V1KS49"/>
<name>A0A0V1KS49_9BILA</name>
<dbReference type="Proteomes" id="UP000054721">
    <property type="component" value="Unassembled WGS sequence"/>
</dbReference>
<proteinExistence type="predicted"/>
<sequence>LYRETMILEMGSDAADFHFSHDHWFTFFVAACWSDEQTEILINIPQFCKTDSMTSNSTVSVSGLVMCLTNWFACSALPNSVHQSFKASTRSPICNTPHLNKELTIEVRVQNTKGQAAAATTKK</sequence>
<dbReference type="EMBL" id="JYDW01000276">
    <property type="protein sequence ID" value="KRZ50179.1"/>
    <property type="molecule type" value="Genomic_DNA"/>
</dbReference>
<protein>
    <submittedName>
        <fullName evidence="1">Uncharacterized protein</fullName>
    </submittedName>
</protein>
<feature type="non-terminal residue" evidence="1">
    <location>
        <position position="123"/>
    </location>
</feature>
<reference evidence="1 2" key="1">
    <citation type="submission" date="2015-05" db="EMBL/GenBank/DDBJ databases">
        <title>Evolution of Trichinella species and genotypes.</title>
        <authorList>
            <person name="Korhonen P.K."/>
            <person name="Edoardo P."/>
            <person name="Giuseppe L.R."/>
            <person name="Gasser R.B."/>
        </authorList>
    </citation>
    <scope>NUCLEOTIDE SEQUENCE [LARGE SCALE GENOMIC DNA]</scope>
    <source>
        <strain evidence="1">ISS10</strain>
    </source>
</reference>
<evidence type="ECO:0000313" key="1">
    <source>
        <dbReference type="EMBL" id="KRZ50179.1"/>
    </source>
</evidence>